<dbReference type="EMBL" id="JBHSOW010000030">
    <property type="protein sequence ID" value="MFC5649198.1"/>
    <property type="molecule type" value="Genomic_DNA"/>
</dbReference>
<dbReference type="Gene3D" id="3.40.50.1820">
    <property type="entry name" value="alpha/beta hydrolase"/>
    <property type="match status" value="1"/>
</dbReference>
<keyword evidence="1" id="KW-1133">Transmembrane helix</keyword>
<name>A0ABW0VTI5_9BACL</name>
<evidence type="ECO:0000313" key="2">
    <source>
        <dbReference type="EMBL" id="MFC5649198.1"/>
    </source>
</evidence>
<comment type="caution">
    <text evidence="2">The sequence shown here is derived from an EMBL/GenBank/DDBJ whole genome shotgun (WGS) entry which is preliminary data.</text>
</comment>
<keyword evidence="3" id="KW-1185">Reference proteome</keyword>
<evidence type="ECO:0000256" key="1">
    <source>
        <dbReference type="SAM" id="Phobius"/>
    </source>
</evidence>
<feature type="transmembrane region" description="Helical" evidence="1">
    <location>
        <begin position="42"/>
        <end position="64"/>
    </location>
</feature>
<keyword evidence="1" id="KW-0812">Transmembrane</keyword>
<dbReference type="InterPro" id="IPR017395">
    <property type="entry name" value="Chlorophyllase-like"/>
</dbReference>
<dbReference type="PANTHER" id="PTHR33428">
    <property type="entry name" value="CHLOROPHYLLASE-2, CHLOROPLASTIC"/>
    <property type="match status" value="1"/>
</dbReference>
<feature type="transmembrane region" description="Helical" evidence="1">
    <location>
        <begin position="108"/>
        <end position="124"/>
    </location>
</feature>
<dbReference type="RefSeq" id="WP_379187695.1">
    <property type="nucleotide sequence ID" value="NZ_JBHSOW010000030.1"/>
</dbReference>
<accession>A0ABW0VTI5</accession>
<gene>
    <name evidence="2" type="ORF">ACFPYJ_08655</name>
</gene>
<reference evidence="3" key="1">
    <citation type="journal article" date="2019" name="Int. J. Syst. Evol. Microbiol.">
        <title>The Global Catalogue of Microorganisms (GCM) 10K type strain sequencing project: providing services to taxonomists for standard genome sequencing and annotation.</title>
        <authorList>
            <consortium name="The Broad Institute Genomics Platform"/>
            <consortium name="The Broad Institute Genome Sequencing Center for Infectious Disease"/>
            <person name="Wu L."/>
            <person name="Ma J."/>
        </authorList>
    </citation>
    <scope>NUCLEOTIDE SEQUENCE [LARGE SCALE GENOMIC DNA]</scope>
    <source>
        <strain evidence="3">CGMCC 1.3240</strain>
    </source>
</reference>
<organism evidence="2 3">
    <name type="scientific">Paenibacillus solisilvae</name>
    <dbReference type="NCBI Taxonomy" id="2486751"/>
    <lineage>
        <taxon>Bacteria</taxon>
        <taxon>Bacillati</taxon>
        <taxon>Bacillota</taxon>
        <taxon>Bacilli</taxon>
        <taxon>Bacillales</taxon>
        <taxon>Paenibacillaceae</taxon>
        <taxon>Paenibacillus</taxon>
    </lineage>
</organism>
<proteinExistence type="predicted"/>
<dbReference type="Pfam" id="PF07224">
    <property type="entry name" value="Chlorophyllase"/>
    <property type="match status" value="1"/>
</dbReference>
<protein>
    <submittedName>
        <fullName evidence="2">Alpha/beta hydrolase</fullName>
    </submittedName>
</protein>
<feature type="transmembrane region" description="Helical" evidence="1">
    <location>
        <begin position="136"/>
        <end position="154"/>
    </location>
</feature>
<feature type="transmembrane region" description="Helical" evidence="1">
    <location>
        <begin position="76"/>
        <end position="101"/>
    </location>
</feature>
<dbReference type="GO" id="GO:0016787">
    <property type="term" value="F:hydrolase activity"/>
    <property type="evidence" value="ECO:0007669"/>
    <property type="project" value="UniProtKB-KW"/>
</dbReference>
<dbReference type="Proteomes" id="UP001596047">
    <property type="component" value="Unassembled WGS sequence"/>
</dbReference>
<keyword evidence="1" id="KW-0472">Membrane</keyword>
<dbReference type="InterPro" id="IPR029058">
    <property type="entry name" value="AB_hydrolase_fold"/>
</dbReference>
<dbReference type="PANTHER" id="PTHR33428:SF14">
    <property type="entry name" value="CARBOXYLESTERASE TYPE B DOMAIN-CONTAINING PROTEIN"/>
    <property type="match status" value="1"/>
</dbReference>
<keyword evidence="2" id="KW-0378">Hydrolase</keyword>
<dbReference type="SUPFAM" id="SSF53474">
    <property type="entry name" value="alpha/beta-Hydrolases"/>
    <property type="match status" value="1"/>
</dbReference>
<sequence>MDLQLQIEPSLPLGNEPPVRKRFSIFKWLMNRMNATFQYDTVFWRTSLTGVWTVYSIVLIVTILGMPTGLGLIFDILAMTLVGTVGLAIAAVIIAFLLSLLYIPVPRLFAGAVLFTGYIVDYVLERADIDYPQSLILAAIVAGCGILGGLMIGLISNPRLHPSPKIAVITAVTLGCISLSFWPPQNNGTSVTASVQDEAEEDGTAALQSANPSVPGSFQYRSFTYSSGQDRHRDEFGKGTDLVSSTVNASAYIKKWPWLRSFFWGFDQTELPLNGRVWMPEGEGPFPLVLIVHGNHLMEQFSDEGYGYLGELLASRGFIAVSVDENFLNYSVWASIPNQDMKVRAWILLKHLQQIDTFSKQGGNPFSGQVDMKNVALIGHSRGGQAVAMAADSSKWFSDDKSLKGIESYRIGAVIGIAPTDKAVDKRSASLTDTSYMTLQGASDGDVDTFNGERQYIRTTITPGSEAFKTSLYIGEANHSRFNTSWGTMDDSLPGGLLLNRRDMIAANDQRQIAKVYISAFLESALHGSEEYKELFRDYRTGSAWLPDATYINRYEDGSFRELARFDDDYSKQTYRNGVTAKAEDLVWSEQTAEDRDHNGKGTRGAVLEWKANGGRFTMKLPESLNETLRADESANLAFSMTNLERDLKLSNEVPAPSISIELQSRNGAVAMLPLDSFMTAIELPKTTFTIFPWLEKEIKDGKYKEPSEPVFQFYQLPLERFREVNPQFNPEQLSQITFQFRDGPGKIMLDDIGIEAGE</sequence>
<evidence type="ECO:0000313" key="3">
    <source>
        <dbReference type="Proteomes" id="UP001596047"/>
    </source>
</evidence>